<feature type="compositionally biased region" description="Acidic residues" evidence="1">
    <location>
        <begin position="105"/>
        <end position="115"/>
    </location>
</feature>
<dbReference type="Proteomes" id="UP000777482">
    <property type="component" value="Unassembled WGS sequence"/>
</dbReference>
<feature type="compositionally biased region" description="Low complexity" evidence="1">
    <location>
        <begin position="323"/>
        <end position="371"/>
    </location>
</feature>
<feature type="region of interest" description="Disordered" evidence="1">
    <location>
        <begin position="242"/>
        <end position="426"/>
    </location>
</feature>
<proteinExistence type="predicted"/>
<evidence type="ECO:0000313" key="2">
    <source>
        <dbReference type="EMBL" id="KAG0666874.1"/>
    </source>
</evidence>
<dbReference type="EMBL" id="PUHQ01000003">
    <property type="protein sequence ID" value="KAG0666874.1"/>
    <property type="molecule type" value="Genomic_DNA"/>
</dbReference>
<organism evidence="2 3">
    <name type="scientific">Rhodotorula mucilaginosa</name>
    <name type="common">Yeast</name>
    <name type="synonym">Rhodotorula rubra</name>
    <dbReference type="NCBI Taxonomy" id="5537"/>
    <lineage>
        <taxon>Eukaryota</taxon>
        <taxon>Fungi</taxon>
        <taxon>Dikarya</taxon>
        <taxon>Basidiomycota</taxon>
        <taxon>Pucciniomycotina</taxon>
        <taxon>Microbotryomycetes</taxon>
        <taxon>Sporidiobolales</taxon>
        <taxon>Sporidiobolaceae</taxon>
        <taxon>Rhodotorula</taxon>
    </lineage>
</organism>
<feature type="compositionally biased region" description="Polar residues" evidence="1">
    <location>
        <begin position="77"/>
        <end position="88"/>
    </location>
</feature>
<feature type="region of interest" description="Disordered" evidence="1">
    <location>
        <begin position="482"/>
        <end position="586"/>
    </location>
</feature>
<feature type="compositionally biased region" description="Low complexity" evidence="1">
    <location>
        <begin position="247"/>
        <end position="283"/>
    </location>
</feature>
<feature type="compositionally biased region" description="Low complexity" evidence="1">
    <location>
        <begin position="28"/>
        <end position="42"/>
    </location>
</feature>
<feature type="compositionally biased region" description="Basic and acidic residues" evidence="1">
    <location>
        <begin position="524"/>
        <end position="548"/>
    </location>
</feature>
<accession>A0A9P6W9F3</accession>
<gene>
    <name evidence="2" type="ORF">C6P46_003584</name>
</gene>
<feature type="region of interest" description="Disordered" evidence="1">
    <location>
        <begin position="444"/>
        <end position="466"/>
    </location>
</feature>
<feature type="region of interest" description="Disordered" evidence="1">
    <location>
        <begin position="18"/>
        <end position="136"/>
    </location>
</feature>
<feature type="compositionally biased region" description="Basic and acidic residues" evidence="1">
    <location>
        <begin position="284"/>
        <end position="304"/>
    </location>
</feature>
<name>A0A9P6W9F3_RHOMI</name>
<dbReference type="AlphaFoldDB" id="A0A9P6W9F3"/>
<reference evidence="2 3" key="1">
    <citation type="submission" date="2020-11" db="EMBL/GenBank/DDBJ databases">
        <title>Kefir isolates.</title>
        <authorList>
            <person name="Marcisauskas S."/>
            <person name="Kim Y."/>
            <person name="Blasche S."/>
        </authorList>
    </citation>
    <scope>NUCLEOTIDE SEQUENCE [LARGE SCALE GENOMIC DNA]</scope>
    <source>
        <strain evidence="2 3">KR</strain>
    </source>
</reference>
<comment type="caution">
    <text evidence="2">The sequence shown here is derived from an EMBL/GenBank/DDBJ whole genome shotgun (WGS) entry which is preliminary data.</text>
</comment>
<feature type="compositionally biased region" description="Low complexity" evidence="1">
    <location>
        <begin position="566"/>
        <end position="586"/>
    </location>
</feature>
<dbReference type="OrthoDB" id="2529235at2759"/>
<feature type="compositionally biased region" description="Basic residues" evidence="1">
    <location>
        <begin position="305"/>
        <end position="316"/>
    </location>
</feature>
<evidence type="ECO:0000313" key="3">
    <source>
        <dbReference type="Proteomes" id="UP000777482"/>
    </source>
</evidence>
<evidence type="ECO:0000256" key="1">
    <source>
        <dbReference type="SAM" id="MobiDB-lite"/>
    </source>
</evidence>
<protein>
    <submittedName>
        <fullName evidence="2">Uncharacterized protein</fullName>
    </submittedName>
</protein>
<feature type="compositionally biased region" description="Low complexity" evidence="1">
    <location>
        <begin position="66"/>
        <end position="76"/>
    </location>
</feature>
<sequence>MQSPLAAAFDYPVRSDSLARKKHAQHPSASSIASSSSSSNAGAGLGGGLGRGRGRGHAQTHAHGYSSSSAHTRSSSIATDLTTASSSYGADYGSPSGSKSRPFMLDDDDDDDVEECGTHAQVGEGEEDEQLPRTDSTLLLRERTRYRSSASYAPPLATTYPLQGAFGSLSISSSAAVSQEEYEADDAQLGSSENAHLELLAALAATSTTLDTCFCGSAPEEDSIYCSRACAQADALNALCGGGGSGSASSGGDEDGAGSSDAASLRSYQSSSNASCLSSGAESSHYRRVEKEETRRATEKERALRRLKSSHRKPVPKQHGFETTTSSNASPSASRPTSSSRALPALRTASSRSRPRSPATASSQRSSSSCLPPSPLRDSIPSPCIVEPDSASPREEEDAPQGLGFEQFRPCTPSPRIGASSQNKDGSMLVSDIYASYLSATPRDGHQNLLQTPTSHPLGASSAPHTLDSLAATPRAMYLAQGGQGVHRDDNEEDEESPTQHCGNSNVGLRMLELCDSDDDEDASDRRGRGKNERESHQQHYDEARDSLSESGWAGGHRMQQRMAERTSSSSRASDRSCSPASSSAAAGRMYGHMRGKLSFDDVVGILGA</sequence>
<keyword evidence="3" id="KW-1185">Reference proteome</keyword>